<dbReference type="SUPFAM" id="SSF53756">
    <property type="entry name" value="UDP-Glycosyltransferase/glycogen phosphorylase"/>
    <property type="match status" value="1"/>
</dbReference>
<dbReference type="InterPro" id="IPR002213">
    <property type="entry name" value="UDP_glucos_trans"/>
</dbReference>
<dbReference type="RefSeq" id="WP_204945375.1">
    <property type="nucleotide sequence ID" value="NZ_JAFBBP010000001.1"/>
</dbReference>
<dbReference type="Proteomes" id="UP000764837">
    <property type="component" value="Unassembled WGS sequence"/>
</dbReference>
<evidence type="ECO:0000313" key="3">
    <source>
        <dbReference type="Proteomes" id="UP000764837"/>
    </source>
</evidence>
<protein>
    <submittedName>
        <fullName evidence="2">UDP:flavonoid glycosyltransferase YjiC (YdhE family)</fullName>
    </submittedName>
</protein>
<gene>
    <name evidence="2" type="ORF">JOD64_006072</name>
</gene>
<dbReference type="Pfam" id="PF06722">
    <property type="entry name" value="EryCIII-like_C"/>
    <property type="match status" value="1"/>
</dbReference>
<dbReference type="InterPro" id="IPR010610">
    <property type="entry name" value="EryCIII-like_C"/>
</dbReference>
<dbReference type="PANTHER" id="PTHR48050:SF13">
    <property type="entry name" value="STEROL 3-BETA-GLUCOSYLTRANSFERASE UGT80A2"/>
    <property type="match status" value="1"/>
</dbReference>
<dbReference type="EMBL" id="JAFBBP010000001">
    <property type="protein sequence ID" value="MBM7494850.1"/>
    <property type="molecule type" value="Genomic_DNA"/>
</dbReference>
<organism evidence="2 3">
    <name type="scientific">Micromonospora luteifusca</name>
    <dbReference type="NCBI Taxonomy" id="709860"/>
    <lineage>
        <taxon>Bacteria</taxon>
        <taxon>Bacillati</taxon>
        <taxon>Actinomycetota</taxon>
        <taxon>Actinomycetes</taxon>
        <taxon>Micromonosporales</taxon>
        <taxon>Micromonosporaceae</taxon>
        <taxon>Micromonospora</taxon>
    </lineage>
</organism>
<proteinExistence type="predicted"/>
<evidence type="ECO:0000259" key="1">
    <source>
        <dbReference type="Pfam" id="PF06722"/>
    </source>
</evidence>
<sequence length="384" mass="39662">MTPAGPPKRTHVAFMSVPLHGHVNPMLGVAAELVGRGHRVTFATGAGFAPLIAETGATPVPYTSTFPSAGRPGSGWLPADDDGRRAALAFDRERAAALPQLASAYADDRPDLVVYDTVTAYAPVLAARWGVPEVQFSPTHVFPRGSEERIGSPVRLAPETRPCVVALPRSLQVAADAVGGEHHFVGPIPWRRVADGDWTGPAGRPVALISLGTTYNRAPGVFTACAEAFVGGGWHVVVATGAAVDPAALGTLPSDVEVHRWVPQVRVLEQAAVFVTAGGTGSVLEGLTHGVPLVVVPQGVEQFVTAARVDALGLGRMIRPPDVTAQAVRAAVEDVTTSARVSAALAAMRDEIAASGGARAAGDVIEAHLRGAGTPPRRQEGVVA</sequence>
<comment type="caution">
    <text evidence="2">The sequence shown here is derived from an EMBL/GenBank/DDBJ whole genome shotgun (WGS) entry which is preliminary data.</text>
</comment>
<accession>A0ABS2M312</accession>
<name>A0ABS2M312_9ACTN</name>
<dbReference type="Gene3D" id="3.40.50.2000">
    <property type="entry name" value="Glycogen Phosphorylase B"/>
    <property type="match status" value="2"/>
</dbReference>
<feature type="domain" description="Erythromycin biosynthesis protein CIII-like C-terminal" evidence="1">
    <location>
        <begin position="238"/>
        <end position="355"/>
    </location>
</feature>
<dbReference type="PANTHER" id="PTHR48050">
    <property type="entry name" value="STEROL 3-BETA-GLUCOSYLTRANSFERASE"/>
    <property type="match status" value="1"/>
</dbReference>
<evidence type="ECO:0000313" key="2">
    <source>
        <dbReference type="EMBL" id="MBM7494850.1"/>
    </source>
</evidence>
<dbReference type="InterPro" id="IPR050426">
    <property type="entry name" value="Glycosyltransferase_28"/>
</dbReference>
<keyword evidence="3" id="KW-1185">Reference proteome</keyword>
<dbReference type="CDD" id="cd03784">
    <property type="entry name" value="GT1_Gtf-like"/>
    <property type="match status" value="1"/>
</dbReference>
<reference evidence="2 3" key="1">
    <citation type="submission" date="2021-01" db="EMBL/GenBank/DDBJ databases">
        <title>Sequencing the genomes of 1000 actinobacteria strains.</title>
        <authorList>
            <person name="Klenk H.-P."/>
        </authorList>
    </citation>
    <scope>NUCLEOTIDE SEQUENCE [LARGE SCALE GENOMIC DNA]</scope>
    <source>
        <strain evidence="2 3">DSM 100204</strain>
    </source>
</reference>